<dbReference type="Pfam" id="PF22842">
    <property type="entry name" value="Pel9A-like_beta_helix"/>
    <property type="match status" value="1"/>
</dbReference>
<evidence type="ECO:0000256" key="3">
    <source>
        <dbReference type="ARBA" id="ARBA00022525"/>
    </source>
</evidence>
<evidence type="ECO:0000256" key="5">
    <source>
        <dbReference type="ARBA" id="ARBA00022729"/>
    </source>
</evidence>
<dbReference type="GO" id="GO:0005576">
    <property type="term" value="C:extracellular region"/>
    <property type="evidence" value="ECO:0007669"/>
    <property type="project" value="UniProtKB-SubCell"/>
</dbReference>
<feature type="domain" description="Pel9A-like right handed beta-helix region" evidence="10">
    <location>
        <begin position="17"/>
        <end position="357"/>
    </location>
</feature>
<evidence type="ECO:0000256" key="6">
    <source>
        <dbReference type="ARBA" id="ARBA00022837"/>
    </source>
</evidence>
<evidence type="ECO:0000313" key="12">
    <source>
        <dbReference type="Proteomes" id="UP000505355"/>
    </source>
</evidence>
<comment type="subcellular location">
    <subcellularLocation>
        <location evidence="2">Secreted</location>
    </subcellularLocation>
</comment>
<keyword evidence="5 9" id="KW-0732">Signal</keyword>
<comment type="cofactor">
    <cofactor evidence="1">
        <name>Ca(2+)</name>
        <dbReference type="ChEBI" id="CHEBI:29108"/>
    </cofactor>
</comment>
<dbReference type="InterPro" id="IPR053868">
    <property type="entry name" value="Pel9A-like_beta_helix"/>
</dbReference>
<dbReference type="Gene3D" id="2.160.20.10">
    <property type="entry name" value="Single-stranded right-handed beta-helix, Pectin lyase-like"/>
    <property type="match status" value="1"/>
</dbReference>
<proteinExistence type="inferred from homology"/>
<evidence type="ECO:0000313" key="11">
    <source>
        <dbReference type="EMBL" id="QKJ32757.1"/>
    </source>
</evidence>
<dbReference type="PANTHER" id="PTHR40088">
    <property type="entry name" value="PECTATE LYASE (EUROFUNG)"/>
    <property type="match status" value="1"/>
</dbReference>
<organism evidence="11 12">
    <name type="scientific">Mucilaginibacter mali</name>
    <dbReference type="NCBI Taxonomy" id="2740462"/>
    <lineage>
        <taxon>Bacteria</taxon>
        <taxon>Pseudomonadati</taxon>
        <taxon>Bacteroidota</taxon>
        <taxon>Sphingobacteriia</taxon>
        <taxon>Sphingobacteriales</taxon>
        <taxon>Sphingobacteriaceae</taxon>
        <taxon>Mucilaginibacter</taxon>
    </lineage>
</organism>
<evidence type="ECO:0000256" key="9">
    <source>
        <dbReference type="SAM" id="SignalP"/>
    </source>
</evidence>
<dbReference type="PANTHER" id="PTHR40088:SF1">
    <property type="entry name" value="PECTATE LYASE PEL9"/>
    <property type="match status" value="1"/>
</dbReference>
<dbReference type="SUPFAM" id="SSF51126">
    <property type="entry name" value="Pectin lyase-like"/>
    <property type="match status" value="1"/>
</dbReference>
<dbReference type="InterPro" id="IPR011050">
    <property type="entry name" value="Pectin_lyase_fold/virulence"/>
</dbReference>
<dbReference type="InterPro" id="IPR052052">
    <property type="entry name" value="Polysaccharide_Lyase_9"/>
</dbReference>
<keyword evidence="4" id="KW-0479">Metal-binding</keyword>
<keyword evidence="7" id="KW-0456">Lyase</keyword>
<evidence type="ECO:0000256" key="8">
    <source>
        <dbReference type="ARBA" id="ARBA00038263"/>
    </source>
</evidence>
<dbReference type="KEGG" id="mmab:HQ865_24340"/>
<dbReference type="InterPro" id="IPR012334">
    <property type="entry name" value="Pectin_lyas_fold"/>
</dbReference>
<feature type="signal peptide" evidence="9">
    <location>
        <begin position="1"/>
        <end position="19"/>
    </location>
</feature>
<comment type="similarity">
    <text evidence="8">Belongs to the polysaccharide lyase 9 family.</text>
</comment>
<keyword evidence="6" id="KW-0106">Calcium</keyword>
<sequence>MKKLILLALFSAQCVFAFAKVYYVATDGKDDNPGTITKPLATIQKAQSLVAPGDTVYIRGGVYHMTEDQISQKLRGYACVSFLDKSGEPGKRINYWAYTKDKEKPVFEYSAVKPANFRVAAFYVTGSWIHLKGFEVTGVQVTIKTHTQSECFENHGSNNIYEQLSMHDGMAIGFYLLHGSDNLILNCDAYRNYDNFSENGRGGNTDGFGNHPQPGSKGNIFRGCRAWFNSDDGYDCINAYEATVFDHCWAMYNGMDSNFKSAGDGNGFKAGGYARRPASELPNPIPQNTIQFCLSVGNKANGFYSNHHIVGSFWYNNSAYKNTVNFNMLNRLKDEVNADVPGYGHKMRNNLGFAGRKETDMLDVSKCDLSHNYFDMNLTATADDFVSLDEKLLTAPRKADGSLPDNGFMKLKPGSQFVDKGVDIGFPFKGKAPDLGAFESGK</sequence>
<evidence type="ECO:0000256" key="1">
    <source>
        <dbReference type="ARBA" id="ARBA00001913"/>
    </source>
</evidence>
<keyword evidence="3" id="KW-0964">Secreted</keyword>
<gene>
    <name evidence="11" type="ORF">HQ865_24340</name>
</gene>
<dbReference type="AlphaFoldDB" id="A0A7D4U095"/>
<protein>
    <submittedName>
        <fullName evidence="11">DUF4990 domain-containing protein</fullName>
    </submittedName>
</protein>
<evidence type="ECO:0000256" key="4">
    <source>
        <dbReference type="ARBA" id="ARBA00022723"/>
    </source>
</evidence>
<accession>A0A7D4U095</accession>
<dbReference type="RefSeq" id="WP_173417403.1">
    <property type="nucleotide sequence ID" value="NZ_CP054139.1"/>
</dbReference>
<evidence type="ECO:0000259" key="10">
    <source>
        <dbReference type="Pfam" id="PF22842"/>
    </source>
</evidence>
<dbReference type="GO" id="GO:0046872">
    <property type="term" value="F:metal ion binding"/>
    <property type="evidence" value="ECO:0007669"/>
    <property type="project" value="UniProtKB-KW"/>
</dbReference>
<evidence type="ECO:0000256" key="7">
    <source>
        <dbReference type="ARBA" id="ARBA00023239"/>
    </source>
</evidence>
<feature type="chain" id="PRO_5028985052" evidence="9">
    <location>
        <begin position="20"/>
        <end position="442"/>
    </location>
</feature>
<reference evidence="11 12" key="1">
    <citation type="submission" date="2020-05" db="EMBL/GenBank/DDBJ databases">
        <title>Mucilaginibacter mali sp. nov.</title>
        <authorList>
            <person name="Kim H.S."/>
            <person name="Lee K.C."/>
            <person name="Suh M.K."/>
            <person name="Kim J.-S."/>
            <person name="Han K.-I."/>
            <person name="Eom M.K."/>
            <person name="Shin Y.K."/>
            <person name="Lee J.-S."/>
        </authorList>
    </citation>
    <scope>NUCLEOTIDE SEQUENCE [LARGE SCALE GENOMIC DNA]</scope>
    <source>
        <strain evidence="11 12">G2-14</strain>
    </source>
</reference>
<name>A0A7D4U095_9SPHI</name>
<dbReference type="GO" id="GO:0016837">
    <property type="term" value="F:carbon-oxygen lyase activity, acting on polysaccharides"/>
    <property type="evidence" value="ECO:0007669"/>
    <property type="project" value="TreeGrafter"/>
</dbReference>
<dbReference type="Proteomes" id="UP000505355">
    <property type="component" value="Chromosome"/>
</dbReference>
<keyword evidence="12" id="KW-1185">Reference proteome</keyword>
<evidence type="ECO:0000256" key="2">
    <source>
        <dbReference type="ARBA" id="ARBA00004613"/>
    </source>
</evidence>
<dbReference type="EMBL" id="CP054139">
    <property type="protein sequence ID" value="QKJ32757.1"/>
    <property type="molecule type" value="Genomic_DNA"/>
</dbReference>